<dbReference type="EMBL" id="LUCM01003737">
    <property type="protein sequence ID" value="KAA0195406.1"/>
    <property type="molecule type" value="Genomic_DNA"/>
</dbReference>
<proteinExistence type="inferred from homology"/>
<protein>
    <submittedName>
        <fullName evidence="2">Uncharacterized protein</fullName>
    </submittedName>
</protein>
<dbReference type="InterPro" id="IPR003226">
    <property type="entry name" value="MYG1_exonuclease"/>
</dbReference>
<dbReference type="Pfam" id="PF03690">
    <property type="entry name" value="MYG1_exonuc"/>
    <property type="match status" value="2"/>
</dbReference>
<sequence>MNSIQLYPHIASRNLSVRCFIFRFALQLLGLLRCSLRSHLQVLHHLSMQALSNVTIGTHDGSFHADELLGCAILRQLPEFQNARIIRTRDVNKLAECTIVIDVGGVFDHAARRYDHHQREFNLTFQDFFPSTKWDIKLSSAGLIYVHYGREVISCIADRQQADPMIDVLFYKQCFMKALTMVETEFISTVRHFAEVWYPARAIVSEAFDSRRSIDPSGMVIVLKDHGCPWSSHVLELEHSELDSQGRSMEFNLTDPTSIEGRPIYCVYQRKDGSWSAQTVPLSESAQFSNRLPFPESWRGLRDEELSRVIGLPSCVFVHATGFLAVHKTFDGIMDLVRKSLSRAKLMA</sequence>
<dbReference type="PANTHER" id="PTHR11215:SF1">
    <property type="entry name" value="MYG1 EXONUCLEASE"/>
    <property type="match status" value="1"/>
</dbReference>
<gene>
    <name evidence="2" type="ORF">FBUS_09001</name>
</gene>
<accession>A0A8E0S3A3</accession>
<evidence type="ECO:0000313" key="3">
    <source>
        <dbReference type="Proteomes" id="UP000728185"/>
    </source>
</evidence>
<reference evidence="2" key="1">
    <citation type="submission" date="2019-05" db="EMBL/GenBank/DDBJ databases">
        <title>Annotation for the trematode Fasciolopsis buski.</title>
        <authorList>
            <person name="Choi Y.-J."/>
        </authorList>
    </citation>
    <scope>NUCLEOTIDE SEQUENCE</scope>
    <source>
        <strain evidence="2">HT</strain>
        <tissue evidence="2">Whole worm</tissue>
    </source>
</reference>
<comment type="caution">
    <text evidence="2">The sequence shown here is derived from an EMBL/GenBank/DDBJ whole genome shotgun (WGS) entry which is preliminary data.</text>
</comment>
<evidence type="ECO:0000256" key="1">
    <source>
        <dbReference type="ARBA" id="ARBA00010105"/>
    </source>
</evidence>
<evidence type="ECO:0000313" key="2">
    <source>
        <dbReference type="EMBL" id="KAA0195406.1"/>
    </source>
</evidence>
<dbReference type="GO" id="GO:0005737">
    <property type="term" value="C:cytoplasm"/>
    <property type="evidence" value="ECO:0007669"/>
    <property type="project" value="TreeGrafter"/>
</dbReference>
<organism evidence="2 3">
    <name type="scientific">Fasciolopsis buskii</name>
    <dbReference type="NCBI Taxonomy" id="27845"/>
    <lineage>
        <taxon>Eukaryota</taxon>
        <taxon>Metazoa</taxon>
        <taxon>Spiralia</taxon>
        <taxon>Lophotrochozoa</taxon>
        <taxon>Platyhelminthes</taxon>
        <taxon>Trematoda</taxon>
        <taxon>Digenea</taxon>
        <taxon>Plagiorchiida</taxon>
        <taxon>Echinostomata</taxon>
        <taxon>Echinostomatoidea</taxon>
        <taxon>Fasciolidae</taxon>
        <taxon>Fasciolopsis</taxon>
    </lineage>
</organism>
<comment type="similarity">
    <text evidence="1">Belongs to the MYG1 family.</text>
</comment>
<dbReference type="PANTHER" id="PTHR11215">
    <property type="entry name" value="METAL DEPENDENT HYDROLASE - RELATED"/>
    <property type="match status" value="1"/>
</dbReference>
<keyword evidence="3" id="KW-1185">Reference proteome</keyword>
<dbReference type="Proteomes" id="UP000728185">
    <property type="component" value="Unassembled WGS sequence"/>
</dbReference>
<dbReference type="OrthoDB" id="10265310at2759"/>
<dbReference type="AlphaFoldDB" id="A0A8E0S3A3"/>
<name>A0A8E0S3A3_9TREM</name>
<dbReference type="GO" id="GO:0005634">
    <property type="term" value="C:nucleus"/>
    <property type="evidence" value="ECO:0007669"/>
    <property type="project" value="TreeGrafter"/>
</dbReference>